<feature type="domain" description="Glucose-methanol-choline oxidoreductase N-terminal" evidence="20">
    <location>
        <begin position="303"/>
        <end position="317"/>
    </location>
</feature>
<comment type="catalytic activity">
    <reaction evidence="12">
        <text>pyranose + acceptor = pyranos-3-ulose + reduced acceptor.</text>
        <dbReference type="EC" id="1.1.99.29"/>
    </reaction>
</comment>
<comment type="function">
    <text evidence="9">Catalyzes the single-oxidation or sequential double oxidation reaction of carbohydrates primarily at carbon-2 and/or carbon-3 with the concomitant reduction of the flavin. The enzyme exhibits a broad sugar substrate specificity, oxidizing different aldopyranoses to the corresponding C-1, C-2, C-3 or C-1,2, C-2,3 and C-3,4 (di)dehydro sugars with substrate-specific regioselectivity. Accepts only a narrow range of electron acceptors such as substituted benzoquinones and complexed metal ions and reacts extremely slowly with O(2) as acceptor. May play a role in the natural recycling of plant matter by oxidizing all major monosaccharides in lignocellulose and by reducing quinone compounds or reactive radical species generated during lignin depolymerization.</text>
</comment>
<dbReference type="Gene3D" id="3.30.560.10">
    <property type="entry name" value="Glucose Oxidase, domain 3"/>
    <property type="match status" value="1"/>
</dbReference>
<feature type="signal peptide" evidence="18">
    <location>
        <begin position="1"/>
        <end position="19"/>
    </location>
</feature>
<feature type="binding site" evidence="16">
    <location>
        <position position="261"/>
    </location>
    <ligand>
        <name>FAD</name>
        <dbReference type="ChEBI" id="CHEBI:57692"/>
    </ligand>
</feature>
<feature type="binding site" evidence="16">
    <location>
        <position position="116"/>
    </location>
    <ligand>
        <name>FAD</name>
        <dbReference type="ChEBI" id="CHEBI:57692"/>
    </ligand>
</feature>
<dbReference type="GO" id="GO:0005576">
    <property type="term" value="C:extracellular region"/>
    <property type="evidence" value="ECO:0007669"/>
    <property type="project" value="UniProtKB-SubCell"/>
</dbReference>
<evidence type="ECO:0000256" key="14">
    <source>
        <dbReference type="ARBA" id="ARBA00034059"/>
    </source>
</evidence>
<feature type="domain" description="Glucose-methanol-choline oxidoreductase N-terminal" evidence="19">
    <location>
        <begin position="110"/>
        <end position="133"/>
    </location>
</feature>
<comment type="catalytic activity">
    <reaction evidence="10">
        <text>pyranose + acceptor = pyranos-2-ulose + reduced acceptor.</text>
        <dbReference type="EC" id="1.1.99.29"/>
    </reaction>
</comment>
<keyword evidence="7 17" id="KW-0285">Flavoprotein</keyword>
<evidence type="ECO:0000313" key="21">
    <source>
        <dbReference type="EMBL" id="KAF5312191.1"/>
    </source>
</evidence>
<evidence type="ECO:0000256" key="6">
    <source>
        <dbReference type="ARBA" id="ARBA00022525"/>
    </source>
</evidence>
<dbReference type="Proteomes" id="UP000567179">
    <property type="component" value="Unassembled WGS sequence"/>
</dbReference>
<comment type="caution">
    <text evidence="21">The sequence shown here is derived from an EMBL/GenBank/DDBJ whole genome shotgun (WGS) entry which is preliminary data.</text>
</comment>
<dbReference type="PROSITE" id="PS00624">
    <property type="entry name" value="GMC_OXRED_2"/>
    <property type="match status" value="1"/>
</dbReference>
<evidence type="ECO:0000256" key="15">
    <source>
        <dbReference type="PIRSR" id="PIRSR000137-1"/>
    </source>
</evidence>
<dbReference type="Pfam" id="PF00732">
    <property type="entry name" value="GMC_oxred_N"/>
    <property type="match status" value="1"/>
</dbReference>
<evidence type="ECO:0000256" key="5">
    <source>
        <dbReference type="ARBA" id="ARBA00013177"/>
    </source>
</evidence>
<dbReference type="AlphaFoldDB" id="A0A8H5ETU8"/>
<sequence>MQLLTPLTLFSLLWIGGSAAVIANVNQLPPGNFDFIIVGGGVAGSVLANRLSEVSKFKVLLIEAGASNEGVLASQVPFLYQTLAGSQYDWNYTTTAQSGFAGRSIAYPRGKILGGTSSINAMIYTRGTIEDWNRWADITGDIGWSWSRIYPYFIKHEKYRPPADGHNTLGQFNPLIHGYNGMTSTSLTATPQPFDSRVLAASAELGGDFKYNLDINSGSPLGLGYLQCTIGQGTRSSAATSYLGAGVLKRSNLYVLLNTQVTRVLPDTARGAKTPSFRKVEITLAGGVKKVLQAKREVILAAGAIGSPNILMQSGIGDSAELTGVGVTPVLNHPSVGKNLTDHIQLVTLYASNSSSPLNSINMNETLVAEALAQWKATKTGPLTNPLPGNHLIYNRIPKNLVTTDPAAGKNSPHFELVPGNAGLIFNGLSTFLMGVILLTPTSRGTIKLQSNNPLTSPLINPNYLANDIDRVAARESIRASRRFVGANAFQGFIVAEFPTTSSLLSDADLDAYVSQSGTVALHAAGTAAMSARNANYGVVDPDLRVKDATGLRVVDASIMPFLPSAHTQVPVYVLAERAADLIKLANII</sequence>
<evidence type="ECO:0000256" key="2">
    <source>
        <dbReference type="ARBA" id="ARBA00004613"/>
    </source>
</evidence>
<dbReference type="PANTHER" id="PTHR11552:SF147">
    <property type="entry name" value="CHOLINE DEHYDROGENASE, MITOCHONDRIAL"/>
    <property type="match status" value="1"/>
</dbReference>
<evidence type="ECO:0000259" key="19">
    <source>
        <dbReference type="PROSITE" id="PS00623"/>
    </source>
</evidence>
<dbReference type="EMBL" id="JAACJJ010000056">
    <property type="protein sequence ID" value="KAF5312191.1"/>
    <property type="molecule type" value="Genomic_DNA"/>
</dbReference>
<keyword evidence="22" id="KW-1185">Reference proteome</keyword>
<evidence type="ECO:0000256" key="13">
    <source>
        <dbReference type="ARBA" id="ARBA00034050"/>
    </source>
</evidence>
<dbReference type="Pfam" id="PF05199">
    <property type="entry name" value="GMC_oxred_C"/>
    <property type="match status" value="1"/>
</dbReference>
<comment type="catalytic activity">
    <reaction evidence="11">
        <text>pyranose + acceptor = pyranos-2,3-diulose + reduced acceptor.</text>
        <dbReference type="EC" id="1.1.99.29"/>
    </reaction>
</comment>
<evidence type="ECO:0000259" key="20">
    <source>
        <dbReference type="PROSITE" id="PS00624"/>
    </source>
</evidence>
<evidence type="ECO:0000256" key="12">
    <source>
        <dbReference type="ARBA" id="ARBA00034029"/>
    </source>
</evidence>
<evidence type="ECO:0000256" key="8">
    <source>
        <dbReference type="ARBA" id="ARBA00022827"/>
    </source>
</evidence>
<dbReference type="PANTHER" id="PTHR11552">
    <property type="entry name" value="GLUCOSE-METHANOL-CHOLINE GMC OXIDOREDUCTASE"/>
    <property type="match status" value="1"/>
</dbReference>
<comment type="subcellular location">
    <subcellularLocation>
        <location evidence="2">Secreted</location>
    </subcellularLocation>
</comment>
<feature type="chain" id="PRO_5034346870" description="pyranose dehydrogenase (acceptor)" evidence="18">
    <location>
        <begin position="20"/>
        <end position="589"/>
    </location>
</feature>
<organism evidence="21 22">
    <name type="scientific">Psilocybe cf. subviscida</name>
    <dbReference type="NCBI Taxonomy" id="2480587"/>
    <lineage>
        <taxon>Eukaryota</taxon>
        <taxon>Fungi</taxon>
        <taxon>Dikarya</taxon>
        <taxon>Basidiomycota</taxon>
        <taxon>Agaricomycotina</taxon>
        <taxon>Agaricomycetes</taxon>
        <taxon>Agaricomycetidae</taxon>
        <taxon>Agaricales</taxon>
        <taxon>Agaricineae</taxon>
        <taxon>Strophariaceae</taxon>
        <taxon>Psilocybe</taxon>
    </lineage>
</organism>
<comment type="subunit">
    <text evidence="4">Monomer.</text>
</comment>
<dbReference type="PROSITE" id="PS00623">
    <property type="entry name" value="GMC_OXRED_1"/>
    <property type="match status" value="1"/>
</dbReference>
<evidence type="ECO:0000256" key="16">
    <source>
        <dbReference type="PIRSR" id="PIRSR000137-2"/>
    </source>
</evidence>
<dbReference type="Gene3D" id="3.50.50.60">
    <property type="entry name" value="FAD/NAD(P)-binding domain"/>
    <property type="match status" value="1"/>
</dbReference>
<evidence type="ECO:0000256" key="4">
    <source>
        <dbReference type="ARBA" id="ARBA00011245"/>
    </source>
</evidence>
<dbReference type="GO" id="GO:0033718">
    <property type="term" value="F:pyranose dehydrogenase (acceptor) activity"/>
    <property type="evidence" value="ECO:0007669"/>
    <property type="project" value="UniProtKB-EC"/>
</dbReference>
<evidence type="ECO:0000256" key="18">
    <source>
        <dbReference type="SAM" id="SignalP"/>
    </source>
</evidence>
<keyword evidence="8 16" id="KW-0274">FAD</keyword>
<comment type="catalytic activity">
    <reaction evidence="13">
        <text>a pyranoside + acceptor = a pyranosid-3-ulose + reduced acceptor.</text>
        <dbReference type="EC" id="1.1.99.29"/>
    </reaction>
</comment>
<accession>A0A8H5ETU8</accession>
<feature type="active site" description="Proton acceptor" evidence="15">
    <location>
        <position position="567"/>
    </location>
</feature>
<comment type="similarity">
    <text evidence="3 17">Belongs to the GMC oxidoreductase family.</text>
</comment>
<proteinExistence type="inferred from homology"/>
<evidence type="ECO:0000256" key="17">
    <source>
        <dbReference type="RuleBase" id="RU003968"/>
    </source>
</evidence>
<comment type="cofactor">
    <cofactor evidence="1 16">
        <name>FAD</name>
        <dbReference type="ChEBI" id="CHEBI:57692"/>
    </cofactor>
</comment>
<dbReference type="EC" id="1.1.99.29" evidence="5"/>
<dbReference type="InterPro" id="IPR012132">
    <property type="entry name" value="GMC_OxRdtase"/>
</dbReference>
<evidence type="ECO:0000256" key="11">
    <source>
        <dbReference type="ARBA" id="ARBA00034010"/>
    </source>
</evidence>
<comment type="catalytic activity">
    <reaction evidence="14">
        <text>a pyranoside + acceptor = a pyranosid-3,4-diulose + reduced acceptor.</text>
        <dbReference type="EC" id="1.1.99.29"/>
    </reaction>
</comment>
<dbReference type="InterPro" id="IPR007867">
    <property type="entry name" value="GMC_OxRtase_C"/>
</dbReference>
<feature type="active site" description="Proton donor" evidence="15">
    <location>
        <position position="523"/>
    </location>
</feature>
<evidence type="ECO:0000256" key="3">
    <source>
        <dbReference type="ARBA" id="ARBA00010790"/>
    </source>
</evidence>
<keyword evidence="6" id="KW-0964">Secreted</keyword>
<dbReference type="GO" id="GO:0050660">
    <property type="term" value="F:flavin adenine dinucleotide binding"/>
    <property type="evidence" value="ECO:0007669"/>
    <property type="project" value="InterPro"/>
</dbReference>
<evidence type="ECO:0000256" key="1">
    <source>
        <dbReference type="ARBA" id="ARBA00001974"/>
    </source>
</evidence>
<dbReference type="OrthoDB" id="269227at2759"/>
<evidence type="ECO:0000256" key="10">
    <source>
        <dbReference type="ARBA" id="ARBA00033986"/>
    </source>
</evidence>
<dbReference type="InterPro" id="IPR036188">
    <property type="entry name" value="FAD/NAD-bd_sf"/>
</dbReference>
<keyword evidence="18" id="KW-0732">Signal</keyword>
<evidence type="ECO:0000313" key="22">
    <source>
        <dbReference type="Proteomes" id="UP000567179"/>
    </source>
</evidence>
<reference evidence="21 22" key="1">
    <citation type="journal article" date="2020" name="ISME J.">
        <title>Uncovering the hidden diversity of litter-decomposition mechanisms in mushroom-forming fungi.</title>
        <authorList>
            <person name="Floudas D."/>
            <person name="Bentzer J."/>
            <person name="Ahren D."/>
            <person name="Johansson T."/>
            <person name="Persson P."/>
            <person name="Tunlid A."/>
        </authorList>
    </citation>
    <scope>NUCLEOTIDE SEQUENCE [LARGE SCALE GENOMIC DNA]</scope>
    <source>
        <strain evidence="21 22">CBS 101986</strain>
    </source>
</reference>
<evidence type="ECO:0000256" key="7">
    <source>
        <dbReference type="ARBA" id="ARBA00022630"/>
    </source>
</evidence>
<gene>
    <name evidence="21" type="ORF">D9619_003729</name>
</gene>
<evidence type="ECO:0000256" key="9">
    <source>
        <dbReference type="ARBA" id="ARBA00024699"/>
    </source>
</evidence>
<dbReference type="SUPFAM" id="SSF54373">
    <property type="entry name" value="FAD-linked reductases, C-terminal domain"/>
    <property type="match status" value="1"/>
</dbReference>
<protein>
    <recommendedName>
        <fullName evidence="5">pyranose dehydrogenase (acceptor)</fullName>
        <ecNumber evidence="5">1.1.99.29</ecNumber>
    </recommendedName>
</protein>
<name>A0A8H5ETU8_9AGAR</name>
<dbReference type="PIRSF" id="PIRSF000137">
    <property type="entry name" value="Alcohol_oxidase"/>
    <property type="match status" value="1"/>
</dbReference>
<dbReference type="SUPFAM" id="SSF51905">
    <property type="entry name" value="FAD/NAD(P)-binding domain"/>
    <property type="match status" value="1"/>
</dbReference>
<dbReference type="InterPro" id="IPR000172">
    <property type="entry name" value="GMC_OxRdtase_N"/>
</dbReference>